<gene>
    <name evidence="1" type="ORF">SEMRO_211_G087940.1</name>
</gene>
<evidence type="ECO:0000313" key="1">
    <source>
        <dbReference type="EMBL" id="CAB9504864.1"/>
    </source>
</evidence>
<dbReference type="Proteomes" id="UP001153069">
    <property type="component" value="Unassembled WGS sequence"/>
</dbReference>
<dbReference type="AlphaFoldDB" id="A0A9N8DLP1"/>
<proteinExistence type="predicted"/>
<organism evidence="1 2">
    <name type="scientific">Seminavis robusta</name>
    <dbReference type="NCBI Taxonomy" id="568900"/>
    <lineage>
        <taxon>Eukaryota</taxon>
        <taxon>Sar</taxon>
        <taxon>Stramenopiles</taxon>
        <taxon>Ochrophyta</taxon>
        <taxon>Bacillariophyta</taxon>
        <taxon>Bacillariophyceae</taxon>
        <taxon>Bacillariophycidae</taxon>
        <taxon>Naviculales</taxon>
        <taxon>Naviculaceae</taxon>
        <taxon>Seminavis</taxon>
    </lineage>
</organism>
<evidence type="ECO:0000313" key="2">
    <source>
        <dbReference type="Proteomes" id="UP001153069"/>
    </source>
</evidence>
<reference evidence="1" key="1">
    <citation type="submission" date="2020-06" db="EMBL/GenBank/DDBJ databases">
        <authorList>
            <consortium name="Plant Systems Biology data submission"/>
        </authorList>
    </citation>
    <scope>NUCLEOTIDE SEQUENCE</scope>
    <source>
        <strain evidence="1">D6</strain>
    </source>
</reference>
<name>A0A9N8DLP1_9STRA</name>
<accession>A0A9N8DLP1</accession>
<sequence length="239" mass="25875">MLFNRASRNLFNGAFRRFKSTSSAGGEASGEAAQASVFAASAVATTFATYMTADFLSNFLQHPTQKMDYGYFNQFIGRPVDQNWWGTRTQHIVGVAGCLAITDHTSQHFFGKYLGRPLCFAKSPATFVAHTFLFIFGGVAMYCAGDAALNPQHEGHREQELKSGLYSTYIGTCTAWFEPYVAPALGTVAGSAIAGSWAGSALLPATLAYTTVKGVGWYDWGNSGLNDHEMKLNGLTKEE</sequence>
<protein>
    <submittedName>
        <fullName evidence="1">Uncharacterized protein</fullName>
    </submittedName>
</protein>
<dbReference type="EMBL" id="CAICTM010000210">
    <property type="protein sequence ID" value="CAB9504864.1"/>
    <property type="molecule type" value="Genomic_DNA"/>
</dbReference>
<dbReference type="OrthoDB" id="9978102at2759"/>
<comment type="caution">
    <text evidence="1">The sequence shown here is derived from an EMBL/GenBank/DDBJ whole genome shotgun (WGS) entry which is preliminary data.</text>
</comment>
<keyword evidence="2" id="KW-1185">Reference proteome</keyword>